<dbReference type="InterPro" id="IPR017998">
    <property type="entry name" value="Chaperone_TCP-1"/>
</dbReference>
<comment type="caution">
    <text evidence="7">The sequence shown here is derived from an EMBL/GenBank/DDBJ whole genome shotgun (WGS) entry which is preliminary data.</text>
</comment>
<accession>A0ABT5X6B1</accession>
<dbReference type="PROSITE" id="PS00995">
    <property type="entry name" value="TCP1_3"/>
    <property type="match status" value="1"/>
</dbReference>
<dbReference type="Gene3D" id="1.10.560.10">
    <property type="entry name" value="GroEL-like equatorial domain"/>
    <property type="match status" value="1"/>
</dbReference>
<evidence type="ECO:0000313" key="7">
    <source>
        <dbReference type="EMBL" id="MDF0590227.1"/>
    </source>
</evidence>
<dbReference type="SUPFAM" id="SSF54849">
    <property type="entry name" value="GroEL-intermediate domain like"/>
    <property type="match status" value="1"/>
</dbReference>
<dbReference type="InterPro" id="IPR027413">
    <property type="entry name" value="GROEL-like_equatorial_sf"/>
</dbReference>
<evidence type="ECO:0000313" key="8">
    <source>
        <dbReference type="Proteomes" id="UP001220010"/>
    </source>
</evidence>
<dbReference type="InterPro" id="IPR002194">
    <property type="entry name" value="Chaperonin_TCP-1_CS"/>
</dbReference>
<feature type="region of interest" description="Disordered" evidence="6">
    <location>
        <begin position="527"/>
        <end position="548"/>
    </location>
</feature>
<evidence type="ECO:0000256" key="6">
    <source>
        <dbReference type="SAM" id="MobiDB-lite"/>
    </source>
</evidence>
<dbReference type="Gene3D" id="3.50.7.10">
    <property type="entry name" value="GroEL"/>
    <property type="match status" value="1"/>
</dbReference>
<dbReference type="Proteomes" id="UP001220010">
    <property type="component" value="Unassembled WGS sequence"/>
</dbReference>
<evidence type="ECO:0000256" key="2">
    <source>
        <dbReference type="ARBA" id="ARBA00022741"/>
    </source>
</evidence>
<keyword evidence="3 5" id="KW-0067">ATP-binding</keyword>
<protein>
    <submittedName>
        <fullName evidence="7">Thermosome subunit alpha</fullName>
    </submittedName>
</protein>
<name>A0ABT5X6B1_9EURY</name>
<keyword evidence="8" id="KW-1185">Reference proteome</keyword>
<dbReference type="NCBIfam" id="TIGR02339">
    <property type="entry name" value="thermosome_arch"/>
    <property type="match status" value="1"/>
</dbReference>
<dbReference type="InterPro" id="IPR027409">
    <property type="entry name" value="GroEL-like_apical_dom_sf"/>
</dbReference>
<dbReference type="PANTHER" id="PTHR11353">
    <property type="entry name" value="CHAPERONIN"/>
    <property type="match status" value="1"/>
</dbReference>
<dbReference type="PROSITE" id="PS00751">
    <property type="entry name" value="TCP1_2"/>
    <property type="match status" value="1"/>
</dbReference>
<evidence type="ECO:0000256" key="1">
    <source>
        <dbReference type="ARBA" id="ARBA00008020"/>
    </source>
</evidence>
<dbReference type="EMBL" id="JARFPK010000009">
    <property type="protein sequence ID" value="MDF0590227.1"/>
    <property type="molecule type" value="Genomic_DNA"/>
</dbReference>
<organism evidence="7 8">
    <name type="scientific">Candidatus Methanocrinis natronophilus</name>
    <dbReference type="NCBI Taxonomy" id="3033396"/>
    <lineage>
        <taxon>Archaea</taxon>
        <taxon>Methanobacteriati</taxon>
        <taxon>Methanobacteriota</taxon>
        <taxon>Stenosarchaea group</taxon>
        <taxon>Methanomicrobia</taxon>
        <taxon>Methanotrichales</taxon>
        <taxon>Methanotrichaceae</taxon>
        <taxon>Methanocrinis</taxon>
    </lineage>
</organism>
<dbReference type="InterPro" id="IPR027410">
    <property type="entry name" value="TCP-1-like_intermed_sf"/>
</dbReference>
<dbReference type="RefSeq" id="WP_316965983.1">
    <property type="nucleotide sequence ID" value="NZ_JARFPK010000009.1"/>
</dbReference>
<evidence type="ECO:0000256" key="4">
    <source>
        <dbReference type="ARBA" id="ARBA00023186"/>
    </source>
</evidence>
<dbReference type="SUPFAM" id="SSF52029">
    <property type="entry name" value="GroEL apical domain-like"/>
    <property type="match status" value="1"/>
</dbReference>
<sequence length="548" mass="58795">MAGLTNAPILILREGHKRETGKDAQRKNIMAAKAVVEAVKTTLGPKGMDKMLVDGTGDIVITNDGATILREMDIEHPVAKMIVEVSRAQEDEVGDGTTTAVVIAGGLLENAEELIEIGVHPTVIVQGYKAAQKKAQEFLEEMGVAVSKDDREILKKVSETAMTGKGIEVFKEMLSEICIDAAAAIEEDGRVDVEERIGFVKISGGSVKETALVQGVVLDKERLNPDMPKRVEGAKVALLDGTLELKKLSTDAKITISSPESLSSFREGEDEVLKEKVDAMARIGANVVFCKQGIGAYASRYLANHGIIAARRVSDEDMKFLALATGGKIVTDPLEMTEGDLGSAEIVAEKKIGKEKKMIFVEGCQGARAVTIVIRGSSEQLRDNVERALEDSLWSVATVLESEKIVPGGGAPEIETAERLRQYASTITGRDQLAVKAFADAVEEIPVNLAENAGFDPVDVLVDLRFSHGSGKKGYGLDINTGKAADMMERGVVEPLKVKIQAIKSATAAATLVLRVDDVIAAKVEGLKPKPGQSPHDYTRRPMMPPMM</sequence>
<reference evidence="7 8" key="1">
    <citation type="submission" date="2023-03" db="EMBL/GenBank/DDBJ databases">
        <title>WGS of Methanotrichaceae archaeon Mx.</title>
        <authorList>
            <person name="Sorokin D.Y."/>
            <person name="Merkel A.Y."/>
        </authorList>
    </citation>
    <scope>NUCLEOTIDE SEQUENCE [LARGE SCALE GENOMIC DNA]</scope>
    <source>
        <strain evidence="7 8">Mx</strain>
    </source>
</reference>
<gene>
    <name evidence="7" type="primary">thsA</name>
    <name evidence="7" type="ORF">P0O15_03440</name>
</gene>
<dbReference type="InterPro" id="IPR012714">
    <property type="entry name" value="Thermosome_arc"/>
</dbReference>
<dbReference type="PROSITE" id="PS00750">
    <property type="entry name" value="TCP1_1"/>
    <property type="match status" value="1"/>
</dbReference>
<dbReference type="SUPFAM" id="SSF48592">
    <property type="entry name" value="GroEL equatorial domain-like"/>
    <property type="match status" value="1"/>
</dbReference>
<dbReference type="PRINTS" id="PR00304">
    <property type="entry name" value="TCOMPLEXTCP1"/>
</dbReference>
<evidence type="ECO:0000256" key="3">
    <source>
        <dbReference type="ARBA" id="ARBA00022840"/>
    </source>
</evidence>
<dbReference type="NCBIfam" id="NF041083">
    <property type="entry name" value="thermosome_beta"/>
    <property type="match status" value="1"/>
</dbReference>
<evidence type="ECO:0000256" key="5">
    <source>
        <dbReference type="RuleBase" id="RU004187"/>
    </source>
</evidence>
<dbReference type="InterPro" id="IPR054827">
    <property type="entry name" value="thermosome_alpha"/>
</dbReference>
<proteinExistence type="inferred from homology"/>
<dbReference type="Gene3D" id="3.30.260.10">
    <property type="entry name" value="TCP-1-like chaperonin intermediate domain"/>
    <property type="match status" value="1"/>
</dbReference>
<dbReference type="InterPro" id="IPR002423">
    <property type="entry name" value="Cpn60/GroEL/TCP-1"/>
</dbReference>
<comment type="similarity">
    <text evidence="1 5">Belongs to the TCP-1 chaperonin family.</text>
</comment>
<dbReference type="NCBIfam" id="NF041082">
    <property type="entry name" value="thermosome_alpha"/>
    <property type="match status" value="1"/>
</dbReference>
<keyword evidence="2 5" id="KW-0547">Nucleotide-binding</keyword>
<dbReference type="InterPro" id="IPR053374">
    <property type="entry name" value="TCP-1_chaperonin"/>
</dbReference>
<keyword evidence="4 5" id="KW-0143">Chaperone</keyword>
<dbReference type="Pfam" id="PF00118">
    <property type="entry name" value="Cpn60_TCP1"/>
    <property type="match status" value="1"/>
</dbReference>